<feature type="transmembrane region" description="Helical" evidence="1">
    <location>
        <begin position="2474"/>
        <end position="2494"/>
    </location>
</feature>
<dbReference type="PANTHER" id="PTHR11319:SF35">
    <property type="entry name" value="OUTER MEMBRANE PROTEIN PMPC-RELATED"/>
    <property type="match status" value="1"/>
</dbReference>
<dbReference type="PANTHER" id="PTHR11319">
    <property type="entry name" value="G PROTEIN-COUPLED RECEPTOR-RELATED"/>
    <property type="match status" value="1"/>
</dbReference>
<reference evidence="2" key="1">
    <citation type="submission" date="2021-01" db="EMBL/GenBank/DDBJ databases">
        <authorList>
            <consortium name="Genoscope - CEA"/>
            <person name="William W."/>
        </authorList>
    </citation>
    <scope>NUCLEOTIDE SEQUENCE</scope>
</reference>
<dbReference type="EMBL" id="CAJJDO010000126">
    <property type="protein sequence ID" value="CAD8201161.1"/>
    <property type="molecule type" value="Genomic_DNA"/>
</dbReference>
<keyword evidence="1" id="KW-1133">Transmembrane helix</keyword>
<dbReference type="Proteomes" id="UP000689195">
    <property type="component" value="Unassembled WGS sequence"/>
</dbReference>
<dbReference type="CDD" id="cd00064">
    <property type="entry name" value="FU"/>
    <property type="match status" value="1"/>
</dbReference>
<feature type="transmembrane region" description="Helical" evidence="1">
    <location>
        <begin position="2525"/>
        <end position="2551"/>
    </location>
</feature>
<evidence type="ECO:0000256" key="1">
    <source>
        <dbReference type="SAM" id="Phobius"/>
    </source>
</evidence>
<name>A0A8S1XJ10_9CILI</name>
<keyword evidence="1" id="KW-0812">Transmembrane</keyword>
<feature type="transmembrane region" description="Helical" evidence="1">
    <location>
        <begin position="2437"/>
        <end position="2462"/>
    </location>
</feature>
<feature type="transmembrane region" description="Helical" evidence="1">
    <location>
        <begin position="2390"/>
        <end position="2411"/>
    </location>
</feature>
<evidence type="ECO:0000313" key="3">
    <source>
        <dbReference type="Proteomes" id="UP000689195"/>
    </source>
</evidence>
<evidence type="ECO:0008006" key="4">
    <source>
        <dbReference type="Google" id="ProtNLM"/>
    </source>
</evidence>
<dbReference type="InterPro" id="IPR006212">
    <property type="entry name" value="Furin_repeat"/>
</dbReference>
<feature type="transmembrane region" description="Helical" evidence="1">
    <location>
        <begin position="2664"/>
        <end position="2686"/>
    </location>
</feature>
<gene>
    <name evidence="2" type="ORF">PPENT_87.1.T1260178</name>
</gene>
<sequence length="2779" mass="325842">MQVALNGYNLIYRKIITIKEDQLQQESCVAFGIWSKYTPLNILSINEEIGQFESNCFQLINIEDQTIKSLNFIYYDCLIYPTKQIVKTIMLISQQDQLFHFDNYIDPFEYENIWYNFQFISWPFQNKLQLIIIQQDKTILNKIIENVQFFNEQQLLLTQGGSFQVMESKIDLIQHGKKFNFFPGQIVSYDLLIELIPSSFDFEQYIVEEYQNLAECDCIGNEQVKIEDSDLIFLEDRIYVSKNINCDYYSLSGWIRVEQIIQKSDDFTYQFMKMSTNKFDENLSFQLFYHISPFQIKIIIKAYSLVFPIVTKDIKDSALEIDREFLFQRNTIKQWHYLVLELFDQIINIDITFQDENGIQQYQAQINVNQFHNCQFKLRYGNIMKDSQNYLNLAIKQLYYTNCKEDDRIQKCHYSCLDCDGPNVSNCLSCSIESQRIYVPQFNHCICPLPLVDYDNTCVNYVDQNLQIIDQQNIYLKCQMGYFELEGECLRCPSRIRDNLITCFDCFEKQEWSQNSICQSDYYAPISFTLPSVLISSFAVYIYDGADFILCDFYPISFDSYFVLQDEQSLYEMFLFKSIIFQKFCFINKDLDIEQRCYTCLVDYCILCRIAIDQQLCVICQKGFIEINGLCIVKKKEFTLESCQLPYFASFSKICKLCTINNCLYCFEYIKDTQISTLDERDNMFEYQEDSFKIGCMQCYDGFIFDFNLGLCIQQTPTIFNCLISYVQKFKEICIASTLENFEQSRIITKCENYIINCIKCAIDQYQSIFCIECKDKFILQDGQCYMNEEIGLNYEIQYWRPKIEAFLLIYRKKKDYNNSLLLKQSSKCGLSCQSCNTSDKQYFCDECNQDYFDGSVRIQYGFYCFECPRLCQVCRTRSFKNIKIVNPLFQIRQENAIYTQECILPKFDPFIFYDPYLKTTQYCFDGNCQNGFQLEYWQNNCFLERFPQNLTQFNINTEYCNQLGIQTFEFSINFEIYSEYCYYNIPLLTRATLKEEVFTLKTVNLKITSFNQFSFVAVNTMEFYQYDSISMINTEFIFQENSRNNIMLLNEYNLVDLTLINFTIKDSGIVNITSLFYAQQFGTINIQNLSIINTTIRNSSLIQLLKFEGQMTIKILYFFNCTFIDSILFFLSNSIGKIQIDNLILDSCKFYNASLYTLFINYMQESTFQMKNFLIKSNNFLNSYFLFCSQIIKIDLIDIIVKSNHFYNSLLFGFSYSLSANNIKITDNLFMESSFLQTIQVTNDKYTHVDMYEFLLQDNIIQNANIFNIFSNSYSNNLNINMQKVHIEQNIRSIKTNEVSSIFSINCLKLYLKNCFIRNNQQILMINLYDIQEIELSNLFFLNSAVQQKVFLSKNCFKKSNLQNQLILIKGFDRISIGNCTITNQSSIDESLIEILSSKSKQLMGQIFINKVKFYGNLLQQLNQIQSFSLLTIVSDRNIEIVIEDIEYKNNFMHVYSESSLKQSATLLYISSALGNIYVNNVNCIQNSMTNSSNSFIMIRSKVLKFNNIQIKKHNILPYNIWRDYYPIQIENEHDQEEINLFIIQIYQIKTIGGVAFIETSSFTSLNCSFQEILASASSVFDIVTLNDGMIMIQNLSVNSTRYSLEQTESSGCITINSQNSLLNFSISLALFSNVINKLSTSVFSIFPSLLINRIIIQDVQIFNCISLKNQIIQIQFINQIVALNTISLINIKIIQNQQEWETYFQMIGLLTLSEILQITSDDNSLIYLENCDLYIKDFTIEGMLISPILNLFNLQRLNIINFNVENIKNVKTQNLIQIIQTIQTKSTIHLKQLNIQKGHLFNINTYLIVKSNIFQFDYYIVGCVIMNNSLKFEQPQDYFLNNIIQLEQSNYQHSAIIHIISKTNLSNIYLEMIEIKNNTYLTSLQGIIYFDIVLFKHLRIFKLNCNHNFINEYGCLNLVGNNSVKSKIQIKNSNFINNNGTKGVAIKVINVSLDIKNCKITSNLATTQGGGLYLSLTQNIFRIEKTQILYNKAQEGGGIYFDKDYNLNSKNFHKSYLQFNQATIYGNNLVESPTHLTLFINSKKIPDEQQIKDNISTSFLKIKPYKTIEQGKSIYTKQLIIPSNQKINSYQLFIPKGFYYQSYIKTMSLYFQNSKGELLYKQLNSTCNVSSNIIKLDGSEVIAQRINNILQYQSDNNNFELGTLAFKLDPYESEYDYLKIQVQCRTYYSKNVFNYIMNARSLKCQLGEFHIDNGCQICVWSQGFYSVTYNSIKCSIYDKLKFQNITSNMINLFEGYWRPNYLSDYTESCYKSPGFCKGGWEVGDNSCSLGRKGALCEMCDIYDERGEGRFFKNQEDLKCSSCSEHDNIILPFLFALFQALLSIILSLKSINRSNQLFTSLRIFEKFSKIIFKLNQDHEGILVKMLLNYLWIFSVIFTFNINFTFSVIFIEQSSNSFYFMVNNLDCYLSNLQTELIYIKIIVILIMMLLQFNLILAFSFLFHSITKNKMDNSLLSNTLLCLYLFNYGGLIKMYCSLLSSRQISNIIYIQGDVSLLYDTKNHQQWIYFIIIPLLLVFGCIIPFSLFLLTYIKRDILNKIKLRKHICYLFNEYTDSNYYWEQIKLIQKAMIILITTYFENSILLKSSLIGLCLLTYQAITVKNKPYIISKFNNLDLSSGQICSITIFLAAVKYESQNQNNTTISTFLQIVLLILMVRLCYPFIYNIFTVYYKKYSYAIFLNIHSLLQHLKINTQFTQRFGNYLLRKNERQTKLKMNFLKLREYLLPKHRNQNKMFKFAHKKTHLKSNTNSGTYLIEVTNK</sequence>
<keyword evidence="3" id="KW-1185">Reference proteome</keyword>
<organism evidence="2 3">
    <name type="scientific">Paramecium pentaurelia</name>
    <dbReference type="NCBI Taxonomy" id="43138"/>
    <lineage>
        <taxon>Eukaryota</taxon>
        <taxon>Sar</taxon>
        <taxon>Alveolata</taxon>
        <taxon>Ciliophora</taxon>
        <taxon>Intramacronucleata</taxon>
        <taxon>Oligohymenophorea</taxon>
        <taxon>Peniculida</taxon>
        <taxon>Parameciidae</taxon>
        <taxon>Paramecium</taxon>
    </lineage>
</organism>
<keyword evidence="1" id="KW-0472">Membrane</keyword>
<feature type="transmembrane region" description="Helical" evidence="1">
    <location>
        <begin position="2330"/>
        <end position="2349"/>
    </location>
</feature>
<dbReference type="OrthoDB" id="77931at2759"/>
<evidence type="ECO:0000313" key="2">
    <source>
        <dbReference type="EMBL" id="CAD8201161.1"/>
    </source>
</evidence>
<accession>A0A8S1XJ10</accession>
<comment type="caution">
    <text evidence="2">The sequence shown here is derived from an EMBL/GenBank/DDBJ whole genome shotgun (WGS) entry which is preliminary data.</text>
</comment>
<proteinExistence type="predicted"/>
<protein>
    <recommendedName>
        <fullName evidence="4">Transmembrane protein</fullName>
    </recommendedName>
</protein>